<keyword evidence="4" id="KW-1185">Reference proteome</keyword>
<dbReference type="EMBL" id="JAGQFT010000103">
    <property type="protein sequence ID" value="MBR0563144.1"/>
    <property type="molecule type" value="Genomic_DNA"/>
</dbReference>
<dbReference type="Proteomes" id="UP000675747">
    <property type="component" value="Unassembled WGS sequence"/>
</dbReference>
<sequence>MTPPLIERPRHLDRGRRALLGLLTALAWAVYVYLWLPLLTLLAWLLGVRTVYTRLYLEQSQLDAFLLLALPVIAGLCALVLIVWAEYNRVRFGGAERRRHRADVDDAAVAATLGATPALASGLRGARVSVLRLDDHGRPVRRSDR</sequence>
<dbReference type="NCBIfam" id="TIGR03940">
    <property type="entry name" value="PGA_PgaD"/>
    <property type="match status" value="1"/>
</dbReference>
<reference evidence="2" key="2">
    <citation type="submission" date="2021-04" db="EMBL/GenBank/DDBJ databases">
        <authorList>
            <person name="Karlyshev A.V."/>
        </authorList>
    </citation>
    <scope>NUCLEOTIDE SEQUENCE</scope>
    <source>
        <strain evidence="2">LMG 29479</strain>
    </source>
</reference>
<keyword evidence="1" id="KW-1133">Transmembrane helix</keyword>
<dbReference type="AlphaFoldDB" id="A0A8J7VWJ5"/>
<dbReference type="InterPro" id="IPR023829">
    <property type="entry name" value="PGA_PgaD"/>
</dbReference>
<evidence type="ECO:0000313" key="2">
    <source>
        <dbReference type="EMBL" id="MBR0563144.1"/>
    </source>
</evidence>
<reference evidence="3 4" key="1">
    <citation type="journal article" date="2021" name="Microbiol. Resour. Announc.">
        <title>Draft Genome Sequence of Coralloluteibacterium stylophorae LMG 29479T.</title>
        <authorList>
            <person name="Karlyshev A.V."/>
            <person name="Kudryashova E.B."/>
            <person name="Ariskina E.V."/>
            <person name="Conroy A.P."/>
            <person name="Abidueva E.Y."/>
        </authorList>
    </citation>
    <scope>NUCLEOTIDE SEQUENCE [LARGE SCALE GENOMIC DNA]</scope>
    <source>
        <strain evidence="3 4">LMG 29479</strain>
    </source>
</reference>
<evidence type="ECO:0000256" key="1">
    <source>
        <dbReference type="SAM" id="Phobius"/>
    </source>
</evidence>
<keyword evidence="1" id="KW-0812">Transmembrane</keyword>
<organism evidence="2">
    <name type="scientific">Coralloluteibacterium stylophorae</name>
    <dbReference type="NCBI Taxonomy" id="1776034"/>
    <lineage>
        <taxon>Bacteria</taxon>
        <taxon>Pseudomonadati</taxon>
        <taxon>Pseudomonadota</taxon>
        <taxon>Gammaproteobacteria</taxon>
        <taxon>Lysobacterales</taxon>
        <taxon>Lysobacteraceae</taxon>
        <taxon>Coralloluteibacterium</taxon>
    </lineage>
</organism>
<dbReference type="GO" id="GO:0043709">
    <property type="term" value="P:cell adhesion involved in single-species biofilm formation"/>
    <property type="evidence" value="ECO:0007669"/>
    <property type="project" value="InterPro"/>
</dbReference>
<protein>
    <submittedName>
        <fullName evidence="2">Poly-beta-1,6-N-acetyl-D-glucosamine biosynthesis protein PgaD</fullName>
    </submittedName>
</protein>
<gene>
    <name evidence="2" type="primary">pgaD</name>
    <name evidence="3" type="ORF">KB893_000865</name>
    <name evidence="2" type="ORF">KB893_11570</name>
</gene>
<evidence type="ECO:0000313" key="4">
    <source>
        <dbReference type="Proteomes" id="UP000675747"/>
    </source>
</evidence>
<name>A0A8J7VWJ5_9GAMM</name>
<dbReference type="Pfam" id="PF13994">
    <property type="entry name" value="PgaD"/>
    <property type="match status" value="1"/>
</dbReference>
<dbReference type="EMBL" id="JAGQFT020000001">
    <property type="protein sequence ID" value="MBS7455687.1"/>
    <property type="molecule type" value="Genomic_DNA"/>
</dbReference>
<dbReference type="RefSeq" id="WP_211927063.1">
    <property type="nucleotide sequence ID" value="NZ_JAGQFT020000001.1"/>
</dbReference>
<feature type="transmembrane region" description="Helical" evidence="1">
    <location>
        <begin position="65"/>
        <end position="87"/>
    </location>
</feature>
<evidence type="ECO:0000313" key="3">
    <source>
        <dbReference type="EMBL" id="MBS7455687.1"/>
    </source>
</evidence>
<keyword evidence="1" id="KW-0472">Membrane</keyword>
<feature type="transmembrane region" description="Helical" evidence="1">
    <location>
        <begin position="20"/>
        <end position="45"/>
    </location>
</feature>
<proteinExistence type="predicted"/>
<comment type="caution">
    <text evidence="2">The sequence shown here is derived from an EMBL/GenBank/DDBJ whole genome shotgun (WGS) entry which is preliminary data.</text>
</comment>
<accession>A0A8J7VWJ5</accession>